<sequence length="54" mass="6245">MDQVLSGLSNVRFYIDEVIIFSRLTNYYQRFVKNFSIIAKSLSILTIELEAALT</sequence>
<accession>A0A2K1J1R0</accession>
<reference evidence="1 3" key="2">
    <citation type="journal article" date="2018" name="Plant J.">
        <title>The Physcomitrella patens chromosome-scale assembly reveals moss genome structure and evolution.</title>
        <authorList>
            <person name="Lang D."/>
            <person name="Ullrich K.K."/>
            <person name="Murat F."/>
            <person name="Fuchs J."/>
            <person name="Jenkins J."/>
            <person name="Haas F.B."/>
            <person name="Piednoel M."/>
            <person name="Gundlach H."/>
            <person name="Van Bel M."/>
            <person name="Meyberg R."/>
            <person name="Vives C."/>
            <person name="Morata J."/>
            <person name="Symeonidi A."/>
            <person name="Hiss M."/>
            <person name="Muchero W."/>
            <person name="Kamisugi Y."/>
            <person name="Saleh O."/>
            <person name="Blanc G."/>
            <person name="Decker E.L."/>
            <person name="van Gessel N."/>
            <person name="Grimwood J."/>
            <person name="Hayes R.D."/>
            <person name="Graham S.W."/>
            <person name="Gunter L.E."/>
            <person name="McDaniel S.F."/>
            <person name="Hoernstein S.N.W."/>
            <person name="Larsson A."/>
            <person name="Li F.W."/>
            <person name="Perroud P.F."/>
            <person name="Phillips J."/>
            <person name="Ranjan P."/>
            <person name="Rokshar D.S."/>
            <person name="Rothfels C.J."/>
            <person name="Schneider L."/>
            <person name="Shu S."/>
            <person name="Stevenson D.W."/>
            <person name="Thummler F."/>
            <person name="Tillich M."/>
            <person name="Villarreal Aguilar J.C."/>
            <person name="Widiez T."/>
            <person name="Wong G.K."/>
            <person name="Wymore A."/>
            <person name="Zhang Y."/>
            <person name="Zimmer A.D."/>
            <person name="Quatrano R.S."/>
            <person name="Mayer K.F.X."/>
            <person name="Goodstein D."/>
            <person name="Casacuberta J.M."/>
            <person name="Vandepoele K."/>
            <person name="Reski R."/>
            <person name="Cuming A.C."/>
            <person name="Tuskan G.A."/>
            <person name="Maumus F."/>
            <person name="Salse J."/>
            <person name="Schmutz J."/>
            <person name="Rensing S.A."/>
        </authorList>
    </citation>
    <scope>NUCLEOTIDE SEQUENCE [LARGE SCALE GENOMIC DNA]</scope>
    <source>
        <strain evidence="2 3">cv. Gransden 2004</strain>
    </source>
</reference>
<dbReference type="AlphaFoldDB" id="A0A2K1J1R0"/>
<dbReference type="Gramene" id="Pp3c18_20210V3.1">
    <property type="protein sequence ID" value="Pp3c18_20210V3.1"/>
    <property type="gene ID" value="Pp3c18_20210"/>
</dbReference>
<dbReference type="Proteomes" id="UP000006727">
    <property type="component" value="Chromosome 18"/>
</dbReference>
<dbReference type="EnsemblPlants" id="Pp3c18_20210V3.1">
    <property type="protein sequence ID" value="Pp3c18_20210V3.1"/>
    <property type="gene ID" value="Pp3c18_20210"/>
</dbReference>
<reference evidence="1 3" key="1">
    <citation type="journal article" date="2008" name="Science">
        <title>The Physcomitrella genome reveals evolutionary insights into the conquest of land by plants.</title>
        <authorList>
            <person name="Rensing S."/>
            <person name="Lang D."/>
            <person name="Zimmer A."/>
            <person name="Terry A."/>
            <person name="Salamov A."/>
            <person name="Shapiro H."/>
            <person name="Nishiyama T."/>
            <person name="Perroud P.-F."/>
            <person name="Lindquist E."/>
            <person name="Kamisugi Y."/>
            <person name="Tanahashi T."/>
            <person name="Sakakibara K."/>
            <person name="Fujita T."/>
            <person name="Oishi K."/>
            <person name="Shin-I T."/>
            <person name="Kuroki Y."/>
            <person name="Toyoda A."/>
            <person name="Suzuki Y."/>
            <person name="Hashimoto A."/>
            <person name="Yamaguchi K."/>
            <person name="Sugano A."/>
            <person name="Kohara Y."/>
            <person name="Fujiyama A."/>
            <person name="Anterola A."/>
            <person name="Aoki S."/>
            <person name="Ashton N."/>
            <person name="Barbazuk W.B."/>
            <person name="Barker E."/>
            <person name="Bennetzen J."/>
            <person name="Bezanilla M."/>
            <person name="Blankenship R."/>
            <person name="Cho S.H."/>
            <person name="Dutcher S."/>
            <person name="Estelle M."/>
            <person name="Fawcett J.A."/>
            <person name="Gundlach H."/>
            <person name="Hanada K."/>
            <person name="Heyl A."/>
            <person name="Hicks K.A."/>
            <person name="Hugh J."/>
            <person name="Lohr M."/>
            <person name="Mayer K."/>
            <person name="Melkozernov A."/>
            <person name="Murata T."/>
            <person name="Nelson D."/>
            <person name="Pils B."/>
            <person name="Prigge M."/>
            <person name="Reiss B."/>
            <person name="Renner T."/>
            <person name="Rombauts S."/>
            <person name="Rushton P."/>
            <person name="Sanderfoot A."/>
            <person name="Schween G."/>
            <person name="Shiu S.-H."/>
            <person name="Stueber K."/>
            <person name="Theodoulou F.L."/>
            <person name="Tu H."/>
            <person name="Van de Peer Y."/>
            <person name="Verrier P.J."/>
            <person name="Waters E."/>
            <person name="Wood A."/>
            <person name="Yang L."/>
            <person name="Cove D."/>
            <person name="Cuming A."/>
            <person name="Hasebe M."/>
            <person name="Lucas S."/>
            <person name="Mishler D.B."/>
            <person name="Reski R."/>
            <person name="Grigoriev I."/>
            <person name="Quatrano R.S."/>
            <person name="Boore J.L."/>
        </authorList>
    </citation>
    <scope>NUCLEOTIDE SEQUENCE [LARGE SCALE GENOMIC DNA]</scope>
    <source>
        <strain evidence="2 3">cv. Gransden 2004</strain>
    </source>
</reference>
<protein>
    <submittedName>
        <fullName evidence="1 2">Uncharacterized protein</fullName>
    </submittedName>
</protein>
<gene>
    <name evidence="1" type="ORF">PHYPA_023365</name>
</gene>
<dbReference type="InParanoid" id="A0A2K1J1R0"/>
<proteinExistence type="predicted"/>
<name>A0A2K1J1R0_PHYPA</name>
<reference evidence="2" key="3">
    <citation type="submission" date="2020-12" db="UniProtKB">
        <authorList>
            <consortium name="EnsemblPlants"/>
        </authorList>
    </citation>
    <scope>IDENTIFICATION</scope>
</reference>
<dbReference type="EMBL" id="ABEU02000018">
    <property type="protein sequence ID" value="PNR35465.1"/>
    <property type="molecule type" value="Genomic_DNA"/>
</dbReference>
<organism evidence="1">
    <name type="scientific">Physcomitrium patens</name>
    <name type="common">Spreading-leaved earth moss</name>
    <name type="synonym">Physcomitrella patens</name>
    <dbReference type="NCBI Taxonomy" id="3218"/>
    <lineage>
        <taxon>Eukaryota</taxon>
        <taxon>Viridiplantae</taxon>
        <taxon>Streptophyta</taxon>
        <taxon>Embryophyta</taxon>
        <taxon>Bryophyta</taxon>
        <taxon>Bryophytina</taxon>
        <taxon>Bryopsida</taxon>
        <taxon>Funariidae</taxon>
        <taxon>Funariales</taxon>
        <taxon>Funariaceae</taxon>
        <taxon>Physcomitrium</taxon>
    </lineage>
</organism>
<evidence type="ECO:0000313" key="2">
    <source>
        <dbReference type="EnsemblPlants" id="Pp3c18_20210V3.1"/>
    </source>
</evidence>
<keyword evidence="3" id="KW-1185">Reference proteome</keyword>
<evidence type="ECO:0000313" key="1">
    <source>
        <dbReference type="EMBL" id="PNR35465.1"/>
    </source>
</evidence>
<evidence type="ECO:0000313" key="3">
    <source>
        <dbReference type="Proteomes" id="UP000006727"/>
    </source>
</evidence>